<evidence type="ECO:0000256" key="10">
    <source>
        <dbReference type="ARBA" id="ARBA00030253"/>
    </source>
</evidence>
<dbReference type="GO" id="GO:0016740">
    <property type="term" value="F:transferase activity"/>
    <property type="evidence" value="ECO:0007669"/>
    <property type="project" value="UniProtKB-KW"/>
</dbReference>
<evidence type="ECO:0000256" key="11">
    <source>
        <dbReference type="ARBA" id="ARBA00040810"/>
    </source>
</evidence>
<keyword evidence="8 14" id="KW-0350">Heme biosynthesis</keyword>
<dbReference type="Pfam" id="PF01040">
    <property type="entry name" value="UbiA"/>
    <property type="match status" value="1"/>
</dbReference>
<dbReference type="EMBL" id="JAURUR010000001">
    <property type="protein sequence ID" value="MDP9763279.1"/>
    <property type="molecule type" value="Genomic_DNA"/>
</dbReference>
<keyword evidence="9 14" id="KW-0472">Membrane</keyword>
<dbReference type="InterPro" id="IPR006369">
    <property type="entry name" value="Protohaem_IX_farnesylTrfase"/>
</dbReference>
<feature type="transmembrane region" description="Helical" evidence="14">
    <location>
        <begin position="256"/>
        <end position="277"/>
    </location>
</feature>
<keyword evidence="7 14" id="KW-1133">Transmembrane helix</keyword>
<name>A0ABT9M9M6_9DEIO</name>
<feature type="transmembrane region" description="Helical" evidence="14">
    <location>
        <begin position="60"/>
        <end position="84"/>
    </location>
</feature>
<feature type="transmembrane region" description="Helical" evidence="14">
    <location>
        <begin position="228"/>
        <end position="250"/>
    </location>
</feature>
<comment type="similarity">
    <text evidence="14">Belongs to the UbiA prenyltransferase family. Protoheme IX farnesyltransferase subfamily.</text>
</comment>
<dbReference type="PROSITE" id="PS00943">
    <property type="entry name" value="UBIA"/>
    <property type="match status" value="1"/>
</dbReference>
<evidence type="ECO:0000256" key="13">
    <source>
        <dbReference type="ARBA" id="ARBA00047690"/>
    </source>
</evidence>
<evidence type="ECO:0000256" key="9">
    <source>
        <dbReference type="ARBA" id="ARBA00023136"/>
    </source>
</evidence>
<dbReference type="HAMAP" id="MF_00154">
    <property type="entry name" value="CyoE_CtaB"/>
    <property type="match status" value="1"/>
</dbReference>
<evidence type="ECO:0000256" key="7">
    <source>
        <dbReference type="ARBA" id="ARBA00022989"/>
    </source>
</evidence>
<protein>
    <recommendedName>
        <fullName evidence="11 14">Protoheme IX farnesyltransferase</fullName>
        <ecNumber evidence="3 14">2.5.1.141</ecNumber>
    </recommendedName>
    <alternativeName>
        <fullName evidence="12 14">Heme B farnesyltransferase</fullName>
    </alternativeName>
    <alternativeName>
        <fullName evidence="10 14">Heme O synthase</fullName>
    </alternativeName>
</protein>
<comment type="function">
    <text evidence="14">Converts heme B (protoheme IX) to heme O by substitution of the vinyl group on carbon 2 of heme B porphyrin ring with a hydroxyethyl farnesyl side group.</text>
</comment>
<reference evidence="15 16" key="1">
    <citation type="submission" date="2023-07" db="EMBL/GenBank/DDBJ databases">
        <title>Genomic Encyclopedia of Type Strains, Phase IV (KMG-IV): sequencing the most valuable type-strain genomes for metagenomic binning, comparative biology and taxonomic classification.</title>
        <authorList>
            <person name="Goeker M."/>
        </authorList>
    </citation>
    <scope>NUCLEOTIDE SEQUENCE [LARGE SCALE GENOMIC DNA]</scope>
    <source>
        <strain evidence="15 16">NIO-1023</strain>
    </source>
</reference>
<accession>A0ABT9M9M6</accession>
<proteinExistence type="inferred from homology"/>
<keyword evidence="16" id="KW-1185">Reference proteome</keyword>
<evidence type="ECO:0000313" key="16">
    <source>
        <dbReference type="Proteomes" id="UP001232163"/>
    </source>
</evidence>
<dbReference type="InterPro" id="IPR000537">
    <property type="entry name" value="UbiA_prenyltransferase"/>
</dbReference>
<evidence type="ECO:0000313" key="15">
    <source>
        <dbReference type="EMBL" id="MDP9763279.1"/>
    </source>
</evidence>
<feature type="transmembrane region" description="Helical" evidence="14">
    <location>
        <begin position="134"/>
        <end position="152"/>
    </location>
</feature>
<comment type="caution">
    <text evidence="15">The sequence shown here is derived from an EMBL/GenBank/DDBJ whole genome shotgun (WGS) entry which is preliminary data.</text>
</comment>
<feature type="transmembrane region" description="Helical" evidence="14">
    <location>
        <begin position="105"/>
        <end position="128"/>
    </location>
</feature>
<dbReference type="PANTHER" id="PTHR43448">
    <property type="entry name" value="PROTOHEME IX FARNESYLTRANSFERASE, MITOCHONDRIAL"/>
    <property type="match status" value="1"/>
</dbReference>
<keyword evidence="5 14" id="KW-0808">Transferase</keyword>
<comment type="catalytic activity">
    <reaction evidence="13 14">
        <text>heme b + (2E,6E)-farnesyl diphosphate + H2O = Fe(II)-heme o + diphosphate</text>
        <dbReference type="Rhea" id="RHEA:28070"/>
        <dbReference type="ChEBI" id="CHEBI:15377"/>
        <dbReference type="ChEBI" id="CHEBI:33019"/>
        <dbReference type="ChEBI" id="CHEBI:60344"/>
        <dbReference type="ChEBI" id="CHEBI:60530"/>
        <dbReference type="ChEBI" id="CHEBI:175763"/>
        <dbReference type="EC" id="2.5.1.141"/>
    </reaction>
</comment>
<evidence type="ECO:0000256" key="5">
    <source>
        <dbReference type="ARBA" id="ARBA00022679"/>
    </source>
</evidence>
<evidence type="ECO:0000256" key="6">
    <source>
        <dbReference type="ARBA" id="ARBA00022692"/>
    </source>
</evidence>
<comment type="subcellular location">
    <subcellularLocation>
        <location evidence="1 14">Cell membrane</location>
        <topology evidence="1 14">Multi-pass membrane protein</topology>
    </subcellularLocation>
</comment>
<sequence>MTAVTDLNSAPDMPDTAPAAALGRATWRDYLALTKPKVISLLLWTTITAMFMAARGWPGLWLLVVVSVAGYMSAGSAGVFNMIIDRDIDLKMARTAKRPTSSGLISTRNAAIFGAALQIISFVMLWVWGSPLAALMSLAGFVTYVVVYTRWLKRNTWHNIVLGGAAGCFPPLVGWAAVTGDLNLFAWFLFAIIFFWTPVHFWALALMIKDEYREVGIPMLPVVHGDKLTVAQIGLYAIYTVVLSVMPVFFREVGAIYFVSALALGIWLMVLSWRLYLHVMEGNKVERRIAVPLYLYSMLYLALLFVMAAVDRVVFHHWL</sequence>
<dbReference type="Proteomes" id="UP001232163">
    <property type="component" value="Unassembled WGS sequence"/>
</dbReference>
<feature type="transmembrane region" description="Helical" evidence="14">
    <location>
        <begin position="159"/>
        <end position="178"/>
    </location>
</feature>
<comment type="pathway">
    <text evidence="2 14">Porphyrin-containing compound metabolism; heme O biosynthesis; heme O from protoheme: step 1/1.</text>
</comment>
<dbReference type="CDD" id="cd13957">
    <property type="entry name" value="PT_UbiA_Cox10"/>
    <property type="match status" value="1"/>
</dbReference>
<dbReference type="InterPro" id="IPR030470">
    <property type="entry name" value="UbiA_prenylTrfase_CS"/>
</dbReference>
<dbReference type="EC" id="2.5.1.141" evidence="3 14"/>
<keyword evidence="6 14" id="KW-0812">Transmembrane</keyword>
<evidence type="ECO:0000256" key="1">
    <source>
        <dbReference type="ARBA" id="ARBA00004651"/>
    </source>
</evidence>
<dbReference type="Gene3D" id="1.10.357.140">
    <property type="entry name" value="UbiA prenyltransferase"/>
    <property type="match status" value="1"/>
</dbReference>
<evidence type="ECO:0000256" key="12">
    <source>
        <dbReference type="ARBA" id="ARBA00042475"/>
    </source>
</evidence>
<dbReference type="NCBIfam" id="TIGR01473">
    <property type="entry name" value="cyoE_ctaB"/>
    <property type="match status" value="1"/>
</dbReference>
<feature type="transmembrane region" description="Helical" evidence="14">
    <location>
        <begin position="289"/>
        <end position="310"/>
    </location>
</feature>
<evidence type="ECO:0000256" key="4">
    <source>
        <dbReference type="ARBA" id="ARBA00022475"/>
    </source>
</evidence>
<evidence type="ECO:0000256" key="8">
    <source>
        <dbReference type="ARBA" id="ARBA00023133"/>
    </source>
</evidence>
<organism evidence="15 16">
    <name type="scientific">Deinococcus enclensis</name>
    <dbReference type="NCBI Taxonomy" id="1049582"/>
    <lineage>
        <taxon>Bacteria</taxon>
        <taxon>Thermotogati</taxon>
        <taxon>Deinococcota</taxon>
        <taxon>Deinococci</taxon>
        <taxon>Deinococcales</taxon>
        <taxon>Deinococcaceae</taxon>
        <taxon>Deinococcus</taxon>
    </lineage>
</organism>
<dbReference type="InterPro" id="IPR044878">
    <property type="entry name" value="UbiA_sf"/>
</dbReference>
<gene>
    <name evidence="14" type="primary">ctaB</name>
    <name evidence="15" type="ORF">QO006_000692</name>
</gene>
<dbReference type="PANTHER" id="PTHR43448:SF7">
    <property type="entry name" value="4-HYDROXYBENZOATE SOLANESYLTRANSFERASE"/>
    <property type="match status" value="1"/>
</dbReference>
<evidence type="ECO:0000256" key="14">
    <source>
        <dbReference type="HAMAP-Rule" id="MF_00154"/>
    </source>
</evidence>
<keyword evidence="4 14" id="KW-1003">Cell membrane</keyword>
<evidence type="ECO:0000256" key="3">
    <source>
        <dbReference type="ARBA" id="ARBA00012292"/>
    </source>
</evidence>
<feature type="transmembrane region" description="Helical" evidence="14">
    <location>
        <begin position="184"/>
        <end position="208"/>
    </location>
</feature>
<dbReference type="NCBIfam" id="NF003349">
    <property type="entry name" value="PRK04375.1-2"/>
    <property type="match status" value="1"/>
</dbReference>
<comment type="miscellaneous">
    <text evidence="14">Carbon 2 of the heme B porphyrin ring is defined according to the Fischer nomenclature.</text>
</comment>
<feature type="transmembrane region" description="Helical" evidence="14">
    <location>
        <begin position="38"/>
        <end position="54"/>
    </location>
</feature>
<evidence type="ECO:0000256" key="2">
    <source>
        <dbReference type="ARBA" id="ARBA00004919"/>
    </source>
</evidence>